<dbReference type="EMBL" id="JAAAJB010000143">
    <property type="protein sequence ID" value="KAG0264249.1"/>
    <property type="molecule type" value="Genomic_DNA"/>
</dbReference>
<keyword evidence="2" id="KW-0694">RNA-binding</keyword>
<accession>A0A9P6U8W8</accession>
<dbReference type="InterPro" id="IPR036875">
    <property type="entry name" value="Znf_CCHC_sf"/>
</dbReference>
<dbReference type="GO" id="GO:0008270">
    <property type="term" value="F:zinc ion binding"/>
    <property type="evidence" value="ECO:0007669"/>
    <property type="project" value="UniProtKB-KW"/>
</dbReference>
<dbReference type="InterPro" id="IPR000504">
    <property type="entry name" value="RRM_dom"/>
</dbReference>
<feature type="compositionally biased region" description="Pro residues" evidence="3">
    <location>
        <begin position="1"/>
        <end position="19"/>
    </location>
</feature>
<proteinExistence type="predicted"/>
<keyword evidence="1" id="KW-0479">Metal-binding</keyword>
<dbReference type="Gene3D" id="4.10.60.10">
    <property type="entry name" value="Zinc finger, CCHC-type"/>
    <property type="match status" value="2"/>
</dbReference>
<evidence type="ECO:0000313" key="6">
    <source>
        <dbReference type="EMBL" id="KAG0264249.1"/>
    </source>
</evidence>
<dbReference type="GO" id="GO:0003723">
    <property type="term" value="F:RNA binding"/>
    <property type="evidence" value="ECO:0007669"/>
    <property type="project" value="UniProtKB-UniRule"/>
</dbReference>
<reference evidence="6" key="1">
    <citation type="journal article" date="2020" name="Fungal Divers.">
        <title>Resolving the Mortierellaceae phylogeny through synthesis of multi-gene phylogenetics and phylogenomics.</title>
        <authorList>
            <person name="Vandepol N."/>
            <person name="Liber J."/>
            <person name="Desiro A."/>
            <person name="Na H."/>
            <person name="Kennedy M."/>
            <person name="Barry K."/>
            <person name="Grigoriev I.V."/>
            <person name="Miller A.N."/>
            <person name="O'Donnell K."/>
            <person name="Stajich J.E."/>
            <person name="Bonito G."/>
        </authorList>
    </citation>
    <scope>NUCLEOTIDE SEQUENCE</scope>
    <source>
        <strain evidence="6">BC1065</strain>
    </source>
</reference>
<dbReference type="PANTHER" id="PTHR48038:SF1">
    <property type="entry name" value="RIBONUCLEOPROTEIN RB97D"/>
    <property type="match status" value="1"/>
</dbReference>
<organism evidence="6 7">
    <name type="scientific">Actinomortierella ambigua</name>
    <dbReference type="NCBI Taxonomy" id="1343610"/>
    <lineage>
        <taxon>Eukaryota</taxon>
        <taxon>Fungi</taxon>
        <taxon>Fungi incertae sedis</taxon>
        <taxon>Mucoromycota</taxon>
        <taxon>Mortierellomycotina</taxon>
        <taxon>Mortierellomycetes</taxon>
        <taxon>Mortierellales</taxon>
        <taxon>Mortierellaceae</taxon>
        <taxon>Actinomortierella</taxon>
    </lineage>
</organism>
<evidence type="ECO:0000313" key="7">
    <source>
        <dbReference type="Proteomes" id="UP000807716"/>
    </source>
</evidence>
<feature type="region of interest" description="Disordered" evidence="3">
    <location>
        <begin position="1"/>
        <end position="25"/>
    </location>
</feature>
<dbReference type="InterPro" id="IPR012677">
    <property type="entry name" value="Nucleotide-bd_a/b_plait_sf"/>
</dbReference>
<evidence type="ECO:0000259" key="5">
    <source>
        <dbReference type="PROSITE" id="PS50158"/>
    </source>
</evidence>
<gene>
    <name evidence="6" type="ORF">DFQ27_001326</name>
</gene>
<feature type="region of interest" description="Disordered" evidence="3">
    <location>
        <begin position="142"/>
        <end position="235"/>
    </location>
</feature>
<protein>
    <submittedName>
        <fullName evidence="6">Uncharacterized protein</fullName>
    </submittedName>
</protein>
<sequence>MSLPPPPPPLPAAGAPPPSSTHSTVYVGHLSHRTERRDVEELFEKYGRVLSVELKHGGFAFVEYEDPRDADDAVNKLNGYELDGNRISVEWSRRSGGPGSGCFLCGGNGHWARECPEASEKGMDVKSGKCFKCGEPGHLARYCRGPDTRRHAPPPHDYHRRGPPPPPRYGGRGRSPPHYRDPYEYGGYRGGRGYSRSPERGYYRGRSPYGGGYRGRSPSPYYRESGRGRSPSPYG</sequence>
<keyword evidence="7" id="KW-1185">Reference proteome</keyword>
<dbReference type="Proteomes" id="UP000807716">
    <property type="component" value="Unassembled WGS sequence"/>
</dbReference>
<keyword evidence="1" id="KW-0862">Zinc</keyword>
<comment type="caution">
    <text evidence="6">The sequence shown here is derived from an EMBL/GenBank/DDBJ whole genome shotgun (WGS) entry which is preliminary data.</text>
</comment>
<evidence type="ECO:0000259" key="4">
    <source>
        <dbReference type="PROSITE" id="PS50102"/>
    </source>
</evidence>
<dbReference type="SUPFAM" id="SSF57756">
    <property type="entry name" value="Retrovirus zinc finger-like domains"/>
    <property type="match status" value="1"/>
</dbReference>
<feature type="domain" description="CCHC-type" evidence="5">
    <location>
        <begin position="102"/>
        <end position="117"/>
    </location>
</feature>
<feature type="compositionally biased region" description="Basic and acidic residues" evidence="3">
    <location>
        <begin position="144"/>
        <end position="157"/>
    </location>
</feature>
<dbReference type="PROSITE" id="PS50158">
    <property type="entry name" value="ZF_CCHC"/>
    <property type="match status" value="2"/>
</dbReference>
<dbReference type="InterPro" id="IPR035979">
    <property type="entry name" value="RBD_domain_sf"/>
</dbReference>
<dbReference type="SUPFAM" id="SSF54928">
    <property type="entry name" value="RNA-binding domain, RBD"/>
    <property type="match status" value="1"/>
</dbReference>
<evidence type="ECO:0000256" key="1">
    <source>
        <dbReference type="PROSITE-ProRule" id="PRU00047"/>
    </source>
</evidence>
<dbReference type="SMART" id="SM00343">
    <property type="entry name" value="ZnF_C2HC"/>
    <property type="match status" value="2"/>
</dbReference>
<evidence type="ECO:0000256" key="3">
    <source>
        <dbReference type="SAM" id="MobiDB-lite"/>
    </source>
</evidence>
<dbReference type="Pfam" id="PF00076">
    <property type="entry name" value="RRM_1"/>
    <property type="match status" value="1"/>
</dbReference>
<name>A0A9P6U8W8_9FUNG</name>
<dbReference type="SMART" id="SM00360">
    <property type="entry name" value="RRM"/>
    <property type="match status" value="1"/>
</dbReference>
<dbReference type="PROSITE" id="PS50102">
    <property type="entry name" value="RRM"/>
    <property type="match status" value="1"/>
</dbReference>
<dbReference type="Gene3D" id="3.30.70.330">
    <property type="match status" value="1"/>
</dbReference>
<evidence type="ECO:0000256" key="2">
    <source>
        <dbReference type="PROSITE-ProRule" id="PRU00176"/>
    </source>
</evidence>
<dbReference type="InterPro" id="IPR001878">
    <property type="entry name" value="Znf_CCHC"/>
</dbReference>
<feature type="domain" description="CCHC-type" evidence="5">
    <location>
        <begin position="129"/>
        <end position="144"/>
    </location>
</feature>
<dbReference type="Pfam" id="PF00098">
    <property type="entry name" value="zf-CCHC"/>
    <property type="match status" value="2"/>
</dbReference>
<dbReference type="PANTHER" id="PTHR48038">
    <property type="entry name" value="RIBONUCLEOPROTEIN RB97D"/>
    <property type="match status" value="1"/>
</dbReference>
<keyword evidence="1" id="KW-0863">Zinc-finger</keyword>
<dbReference type="AlphaFoldDB" id="A0A9P6U8W8"/>
<feature type="domain" description="RRM" evidence="4">
    <location>
        <begin position="23"/>
        <end position="94"/>
    </location>
</feature>
<dbReference type="OrthoDB" id="1099063at2759"/>